<name>T1JWK4_TETUR</name>
<dbReference type="Proteomes" id="UP000015104">
    <property type="component" value="Unassembled WGS sequence"/>
</dbReference>
<sequence length="177" mass="18622">MSVTSILKLFCSWNTLFFPFLLVAFSLLVSGSSKNSDPIIIILGPPGLSLPIFSETQAQIESPLYNRNSSSSISSSSFSLFRSSSTNKKDKDRPHMIFIAGSAAIPMNTSNNYTSNKKSGQIVGSPNLGAILSGGSTVGAVLTGGSEINSVNTNGFVQNNTKNLPTGPMRRNSNGPG</sequence>
<proteinExistence type="predicted"/>
<feature type="compositionally biased region" description="Polar residues" evidence="1">
    <location>
        <begin position="153"/>
        <end position="164"/>
    </location>
</feature>
<feature type="region of interest" description="Disordered" evidence="1">
    <location>
        <begin position="153"/>
        <end position="177"/>
    </location>
</feature>
<dbReference type="AlphaFoldDB" id="T1JWK4"/>
<reference evidence="3" key="1">
    <citation type="submission" date="2011-08" db="EMBL/GenBank/DDBJ databases">
        <authorList>
            <person name="Rombauts S."/>
        </authorList>
    </citation>
    <scope>NUCLEOTIDE SEQUENCE</scope>
    <source>
        <strain evidence="3">London</strain>
    </source>
</reference>
<protein>
    <submittedName>
        <fullName evidence="2">Uncharacterized protein</fullName>
    </submittedName>
</protein>
<organism evidence="2 3">
    <name type="scientific">Tetranychus urticae</name>
    <name type="common">Two-spotted spider mite</name>
    <dbReference type="NCBI Taxonomy" id="32264"/>
    <lineage>
        <taxon>Eukaryota</taxon>
        <taxon>Metazoa</taxon>
        <taxon>Ecdysozoa</taxon>
        <taxon>Arthropoda</taxon>
        <taxon>Chelicerata</taxon>
        <taxon>Arachnida</taxon>
        <taxon>Acari</taxon>
        <taxon>Acariformes</taxon>
        <taxon>Trombidiformes</taxon>
        <taxon>Prostigmata</taxon>
        <taxon>Eleutherengona</taxon>
        <taxon>Raphignathae</taxon>
        <taxon>Tetranychoidea</taxon>
        <taxon>Tetranychidae</taxon>
        <taxon>Tetranychus</taxon>
    </lineage>
</organism>
<reference evidence="2" key="2">
    <citation type="submission" date="2015-06" db="UniProtKB">
        <authorList>
            <consortium name="EnsemblMetazoa"/>
        </authorList>
    </citation>
    <scope>IDENTIFICATION</scope>
</reference>
<keyword evidence="3" id="KW-1185">Reference proteome</keyword>
<evidence type="ECO:0000313" key="2">
    <source>
        <dbReference type="EnsemblMetazoa" id="tetur02g08590.1"/>
    </source>
</evidence>
<dbReference type="HOGENOM" id="CLU_1519772_0_0_1"/>
<evidence type="ECO:0000313" key="3">
    <source>
        <dbReference type="Proteomes" id="UP000015104"/>
    </source>
</evidence>
<dbReference type="EMBL" id="CAEY01000813">
    <property type="status" value="NOT_ANNOTATED_CDS"/>
    <property type="molecule type" value="Genomic_DNA"/>
</dbReference>
<accession>T1JWK4</accession>
<evidence type="ECO:0000256" key="1">
    <source>
        <dbReference type="SAM" id="MobiDB-lite"/>
    </source>
</evidence>
<dbReference type="EnsemblMetazoa" id="tetur02g08590.1">
    <property type="protein sequence ID" value="tetur02g08590.1"/>
    <property type="gene ID" value="tetur02g08590"/>
</dbReference>